<evidence type="ECO:0000313" key="3">
    <source>
        <dbReference type="Proteomes" id="UP000799440"/>
    </source>
</evidence>
<dbReference type="Gene3D" id="3.10.180.10">
    <property type="entry name" value="2,3-Dihydroxybiphenyl 1,2-Dioxygenase, domain 1"/>
    <property type="match status" value="1"/>
</dbReference>
<feature type="region of interest" description="Disordered" evidence="1">
    <location>
        <begin position="1"/>
        <end position="32"/>
    </location>
</feature>
<keyword evidence="3" id="KW-1185">Reference proteome</keyword>
<evidence type="ECO:0000256" key="1">
    <source>
        <dbReference type="SAM" id="MobiDB-lite"/>
    </source>
</evidence>
<name>A0A6A6V149_9PLEO</name>
<dbReference type="CDD" id="cd07247">
    <property type="entry name" value="SgaA_N_like"/>
    <property type="match status" value="1"/>
</dbReference>
<gene>
    <name evidence="2" type="ORF">M011DRAFT_461794</name>
</gene>
<dbReference type="Proteomes" id="UP000799440">
    <property type="component" value="Unassembled WGS sequence"/>
</dbReference>
<dbReference type="InterPro" id="IPR052164">
    <property type="entry name" value="Anthracycline_SecMetBiosynth"/>
</dbReference>
<dbReference type="PANTHER" id="PTHR33993">
    <property type="entry name" value="GLYOXALASE-RELATED"/>
    <property type="match status" value="1"/>
</dbReference>
<protein>
    <submittedName>
        <fullName evidence="2">Uncharacterized protein</fullName>
    </submittedName>
</protein>
<dbReference type="InterPro" id="IPR029068">
    <property type="entry name" value="Glyas_Bleomycin-R_OHBP_Dase"/>
</dbReference>
<proteinExistence type="predicted"/>
<reference evidence="2" key="1">
    <citation type="journal article" date="2020" name="Stud. Mycol.">
        <title>101 Dothideomycetes genomes: a test case for predicting lifestyles and emergence of pathogens.</title>
        <authorList>
            <person name="Haridas S."/>
            <person name="Albert R."/>
            <person name="Binder M."/>
            <person name="Bloem J."/>
            <person name="Labutti K."/>
            <person name="Salamov A."/>
            <person name="Andreopoulos B."/>
            <person name="Baker S."/>
            <person name="Barry K."/>
            <person name="Bills G."/>
            <person name="Bluhm B."/>
            <person name="Cannon C."/>
            <person name="Castanera R."/>
            <person name="Culley D."/>
            <person name="Daum C."/>
            <person name="Ezra D."/>
            <person name="Gonzalez J."/>
            <person name="Henrissat B."/>
            <person name="Kuo A."/>
            <person name="Liang C."/>
            <person name="Lipzen A."/>
            <person name="Lutzoni F."/>
            <person name="Magnuson J."/>
            <person name="Mondo S."/>
            <person name="Nolan M."/>
            <person name="Ohm R."/>
            <person name="Pangilinan J."/>
            <person name="Park H.-J."/>
            <person name="Ramirez L."/>
            <person name="Alfaro M."/>
            <person name="Sun H."/>
            <person name="Tritt A."/>
            <person name="Yoshinaga Y."/>
            <person name="Zwiers L.-H."/>
            <person name="Turgeon B."/>
            <person name="Goodwin S."/>
            <person name="Spatafora J."/>
            <person name="Crous P."/>
            <person name="Grigoriev I."/>
        </authorList>
    </citation>
    <scope>NUCLEOTIDE SEQUENCE</scope>
    <source>
        <strain evidence="2">CBS 119925</strain>
    </source>
</reference>
<dbReference type="AlphaFoldDB" id="A0A6A6V149"/>
<dbReference type="OrthoDB" id="447346at2759"/>
<organism evidence="2 3">
    <name type="scientific">Sporormia fimetaria CBS 119925</name>
    <dbReference type="NCBI Taxonomy" id="1340428"/>
    <lineage>
        <taxon>Eukaryota</taxon>
        <taxon>Fungi</taxon>
        <taxon>Dikarya</taxon>
        <taxon>Ascomycota</taxon>
        <taxon>Pezizomycotina</taxon>
        <taxon>Dothideomycetes</taxon>
        <taxon>Pleosporomycetidae</taxon>
        <taxon>Pleosporales</taxon>
        <taxon>Sporormiaceae</taxon>
        <taxon>Sporormia</taxon>
    </lineage>
</organism>
<evidence type="ECO:0000313" key="2">
    <source>
        <dbReference type="EMBL" id="KAF2743370.1"/>
    </source>
</evidence>
<dbReference type="EMBL" id="MU006598">
    <property type="protein sequence ID" value="KAF2743370.1"/>
    <property type="molecule type" value="Genomic_DNA"/>
</dbReference>
<accession>A0A6A6V149</accession>
<dbReference type="SUPFAM" id="SSF54593">
    <property type="entry name" value="Glyoxalase/Bleomycin resistance protein/Dihydroxybiphenyl dioxygenase"/>
    <property type="match status" value="1"/>
</dbReference>
<sequence length="165" mass="18389">MASDSSAPKATEEKLCFSEDNGAPPRPKAGSPCWVEICTADSPAKLKEFYSALFPAWEWKSTPEQEEKVAMYSFSEPKGLSGGIVRLPEGHKSEEQPLGIGQTVYFYVESLEETEKKVHELGGKTVLQKMPESDNGWFMNFKDPVGNRFGAYEFNWARHSKTDGA</sequence>